<dbReference type="PANTHER" id="PTHR47027:SF20">
    <property type="entry name" value="REVERSE TRANSCRIPTASE-LIKE PROTEIN WITH RNA-DIRECTED DNA POLYMERASE DOMAIN"/>
    <property type="match status" value="1"/>
</dbReference>
<organism evidence="1 2">
    <name type="scientific">Limulus polyphemus</name>
    <name type="common">Atlantic horseshoe crab</name>
    <dbReference type="NCBI Taxonomy" id="6850"/>
    <lineage>
        <taxon>Eukaryota</taxon>
        <taxon>Metazoa</taxon>
        <taxon>Ecdysozoa</taxon>
        <taxon>Arthropoda</taxon>
        <taxon>Chelicerata</taxon>
        <taxon>Merostomata</taxon>
        <taxon>Xiphosura</taxon>
        <taxon>Limulidae</taxon>
        <taxon>Limulus</taxon>
    </lineage>
</organism>
<dbReference type="Proteomes" id="UP000694941">
    <property type="component" value="Unplaced"/>
</dbReference>
<dbReference type="PANTHER" id="PTHR47027">
    <property type="entry name" value="REVERSE TRANSCRIPTASE DOMAIN-CONTAINING PROTEIN"/>
    <property type="match status" value="1"/>
</dbReference>
<accession>A0ABM1TA69</accession>
<proteinExistence type="predicted"/>
<evidence type="ECO:0000313" key="1">
    <source>
        <dbReference type="Proteomes" id="UP000694941"/>
    </source>
</evidence>
<evidence type="ECO:0000313" key="2">
    <source>
        <dbReference type="RefSeq" id="XP_022252775.1"/>
    </source>
</evidence>
<gene>
    <name evidence="2" type="primary">LOC111088100</name>
</gene>
<dbReference type="RefSeq" id="XP_022252775.1">
    <property type="nucleotide sequence ID" value="XM_022397067.1"/>
</dbReference>
<name>A0ABM1TA69_LIMPO</name>
<keyword evidence="1" id="KW-1185">Reference proteome</keyword>
<dbReference type="GeneID" id="111088100"/>
<protein>
    <submittedName>
        <fullName evidence="2">Uncharacterized protein LOC111088100</fullName>
    </submittedName>
</protein>
<reference evidence="2" key="1">
    <citation type="submission" date="2025-08" db="UniProtKB">
        <authorList>
            <consortium name="RefSeq"/>
        </authorList>
    </citation>
    <scope>IDENTIFICATION</scope>
    <source>
        <tissue evidence="2">Muscle</tissue>
    </source>
</reference>
<sequence>MLVGKAPEVQFFYVVSVDFEKAFERVYYENFIEVLHQVDAAQSYIRILNNLYFNHEAEVRIDRELRSWPAVKRVVRRRCMLPLTLYNLNTEWLMRGVITATVVTNLREILSVIIGSLDITLMDESEGEIQQLLDNLVDKEKKYGLGITANKVRPF</sequence>